<protein>
    <recommendedName>
        <fullName evidence="3">RNA polymerase sigma-70 region 4 domain-containing protein</fullName>
    </recommendedName>
</protein>
<comment type="caution">
    <text evidence="1">The sequence shown here is derived from an EMBL/GenBank/DDBJ whole genome shotgun (WGS) entry which is preliminary data.</text>
</comment>
<evidence type="ECO:0000313" key="2">
    <source>
        <dbReference type="Proteomes" id="UP001213042"/>
    </source>
</evidence>
<dbReference type="Gene3D" id="1.10.10.10">
    <property type="entry name" value="Winged helix-like DNA-binding domain superfamily/Winged helix DNA-binding domain"/>
    <property type="match status" value="1"/>
</dbReference>
<dbReference type="EMBL" id="JAQMLU010000030">
    <property type="protein sequence ID" value="MDB8751348.1"/>
    <property type="molecule type" value="Genomic_DNA"/>
</dbReference>
<proteinExistence type="predicted"/>
<dbReference type="RefSeq" id="WP_195221303.1">
    <property type="nucleotide sequence ID" value="NZ_JADMWL010000013.1"/>
</dbReference>
<organism evidence="1 2">
    <name type="scientific">Ruminococcus bicirculans</name>
    <name type="common">ex Wegman et al. 2014</name>
    <dbReference type="NCBI Taxonomy" id="1160721"/>
    <lineage>
        <taxon>Bacteria</taxon>
        <taxon>Bacillati</taxon>
        <taxon>Bacillota</taxon>
        <taxon>Clostridia</taxon>
        <taxon>Eubacteriales</taxon>
        <taxon>Oscillospiraceae</taxon>
        <taxon>Ruminococcus</taxon>
    </lineage>
</organism>
<dbReference type="Proteomes" id="UP001213042">
    <property type="component" value="Unassembled WGS sequence"/>
</dbReference>
<dbReference type="InterPro" id="IPR036388">
    <property type="entry name" value="WH-like_DNA-bd_sf"/>
</dbReference>
<accession>A0AAW6EIS5</accession>
<gene>
    <name evidence="1" type="ORF">PNW00_12950</name>
</gene>
<dbReference type="InterPro" id="IPR013324">
    <property type="entry name" value="RNA_pol_sigma_r3/r4-like"/>
</dbReference>
<dbReference type="AlphaFoldDB" id="A0AAW6EIS5"/>
<name>A0AAW6EIS5_9FIRM</name>
<evidence type="ECO:0000313" key="1">
    <source>
        <dbReference type="EMBL" id="MDB8751348.1"/>
    </source>
</evidence>
<dbReference type="SUPFAM" id="SSF88659">
    <property type="entry name" value="Sigma3 and sigma4 domains of RNA polymerase sigma factors"/>
    <property type="match status" value="1"/>
</dbReference>
<sequence length="122" mass="14624">MRHQRYIIERDSAKGVLHYGSEEELYKMSPYGLYEYEQEQQEAEYRALLRKAMYMALSDLQEWNPHWYELVTEYYLSEPRPTLEQVGERYGVSRQAVTKSIRKGMTVLRCHANMHLAELLNE</sequence>
<evidence type="ECO:0008006" key="3">
    <source>
        <dbReference type="Google" id="ProtNLM"/>
    </source>
</evidence>
<reference evidence="1" key="1">
    <citation type="submission" date="2023-01" db="EMBL/GenBank/DDBJ databases">
        <title>Human gut microbiome strain richness.</title>
        <authorList>
            <person name="Chen-Liaw A."/>
        </authorList>
    </citation>
    <scope>NUCLEOTIDE SEQUENCE</scope>
    <source>
        <strain evidence="1">D43st1_D9_D43t1_170807</strain>
    </source>
</reference>